<name>A0ABU5K297_9BACI</name>
<comment type="caution">
    <text evidence="1">The sequence shown here is derived from an EMBL/GenBank/DDBJ whole genome shotgun (WGS) entry which is preliminary data.</text>
</comment>
<sequence length="60" mass="7220">MRTMFLGFQWLPKKWGKRKISERFFQSKFELEGKGITITTYSVDLYIVSIPLRVKKYNTL</sequence>
<keyword evidence="2" id="KW-1185">Reference proteome</keyword>
<evidence type="ECO:0000313" key="1">
    <source>
        <dbReference type="EMBL" id="MDZ5609783.1"/>
    </source>
</evidence>
<dbReference type="EMBL" id="JAXOVW010000083">
    <property type="protein sequence ID" value="MDZ5609783.1"/>
    <property type="molecule type" value="Genomic_DNA"/>
</dbReference>
<protein>
    <submittedName>
        <fullName evidence="1">Uncharacterized protein</fullName>
    </submittedName>
</protein>
<dbReference type="RefSeq" id="WP_207994658.1">
    <property type="nucleotide sequence ID" value="NZ_JAXOVW010000083.1"/>
</dbReference>
<gene>
    <name evidence="1" type="ORF">U2I54_22685</name>
</gene>
<dbReference type="Proteomes" id="UP001291930">
    <property type="component" value="Unassembled WGS sequence"/>
</dbReference>
<accession>A0ABU5K297</accession>
<organism evidence="1 2">
    <name type="scientific">Bacillus bingmayongensis</name>
    <dbReference type="NCBI Taxonomy" id="1150157"/>
    <lineage>
        <taxon>Bacteria</taxon>
        <taxon>Bacillati</taxon>
        <taxon>Bacillota</taxon>
        <taxon>Bacilli</taxon>
        <taxon>Bacillales</taxon>
        <taxon>Bacillaceae</taxon>
        <taxon>Bacillus</taxon>
    </lineage>
</organism>
<reference evidence="2" key="1">
    <citation type="submission" date="2023-11" db="EMBL/GenBank/DDBJ databases">
        <title>Genome Sequence of Bacillus pseudomycoides stain BUPM19.</title>
        <authorList>
            <person name="Farhat A."/>
        </authorList>
    </citation>
    <scope>NUCLEOTIDE SEQUENCE [LARGE SCALE GENOMIC DNA]</scope>
    <source>
        <strain evidence="2">BUPM19</strain>
    </source>
</reference>
<proteinExistence type="predicted"/>
<evidence type="ECO:0000313" key="2">
    <source>
        <dbReference type="Proteomes" id="UP001291930"/>
    </source>
</evidence>